<dbReference type="AlphaFoldDB" id="A0A818C845"/>
<evidence type="ECO:0000313" key="2">
    <source>
        <dbReference type="Proteomes" id="UP000663833"/>
    </source>
</evidence>
<evidence type="ECO:0000313" key="1">
    <source>
        <dbReference type="EMBL" id="CAF3429397.1"/>
    </source>
</evidence>
<dbReference type="EMBL" id="CAJNYD010002563">
    <property type="protein sequence ID" value="CAF3429397.1"/>
    <property type="molecule type" value="Genomic_DNA"/>
</dbReference>
<gene>
    <name evidence="1" type="ORF">LUA448_LOCUS20199</name>
</gene>
<reference evidence="1" key="1">
    <citation type="submission" date="2021-02" db="EMBL/GenBank/DDBJ databases">
        <authorList>
            <person name="Nowell W R."/>
        </authorList>
    </citation>
    <scope>NUCLEOTIDE SEQUENCE</scope>
</reference>
<dbReference type="Proteomes" id="UP000663833">
    <property type="component" value="Unassembled WGS sequence"/>
</dbReference>
<comment type="caution">
    <text evidence="1">The sequence shown here is derived from an EMBL/GenBank/DDBJ whole genome shotgun (WGS) entry which is preliminary data.</text>
</comment>
<sequence length="295" mass="35398">MKSRHKLPSDSILFTTTQMATYHNCHKDILSQWLRRSSSNIKVRLHLTSNTDQSYKNFHMDPKLHHFINHIYNQFLNLNPQILKSSIGWKKSMNKKNRTNNSLETIRQTSPIISTRIVNTSRKPRNSNHTRIRRNLLHENTLNDEDDVHAYGTDDQSYFRNQQENIAEEKRGFDGEYYAPIETKFKMRDHNELYEDNTNHIHNARGDEEERYADKRYMQNDENLVNPDRLLNNDNLNLNADNYRQYFKNSYNGKKISENNFNNDNYMLDKERDANERKFLDNDYLDKQDQLENED</sequence>
<accession>A0A818C845</accession>
<organism evidence="1 2">
    <name type="scientific">Rotaria socialis</name>
    <dbReference type="NCBI Taxonomy" id="392032"/>
    <lineage>
        <taxon>Eukaryota</taxon>
        <taxon>Metazoa</taxon>
        <taxon>Spiralia</taxon>
        <taxon>Gnathifera</taxon>
        <taxon>Rotifera</taxon>
        <taxon>Eurotatoria</taxon>
        <taxon>Bdelloidea</taxon>
        <taxon>Philodinida</taxon>
        <taxon>Philodinidae</taxon>
        <taxon>Rotaria</taxon>
    </lineage>
</organism>
<protein>
    <submittedName>
        <fullName evidence="1">Uncharacterized protein</fullName>
    </submittedName>
</protein>
<proteinExistence type="predicted"/>
<name>A0A818C845_9BILA</name>